<sequence>MTWHDPLWQRIWPPARRVAFAIVGRLWWRRPPEEIAARLEARPLREQVLIVGTVLAGLFLTSLLFAHAGIPGLLSFLLLVILLIR</sequence>
<dbReference type="AlphaFoldDB" id="A0A0D6B4F3"/>
<evidence type="ECO:0000256" key="1">
    <source>
        <dbReference type="SAM" id="Phobius"/>
    </source>
</evidence>
<reference evidence="2 3" key="1">
    <citation type="submission" date="2015-02" db="EMBL/GenBank/DDBJ databases">
        <title>Genome sequene of Rhodovulum sulfidophilum DSM 2351.</title>
        <authorList>
            <person name="Nagao N."/>
        </authorList>
    </citation>
    <scope>NUCLEOTIDE SEQUENCE [LARGE SCALE GENOMIC DNA]</scope>
    <source>
        <strain evidence="2 3">DSM 2351</strain>
    </source>
</reference>
<dbReference type="KEGG" id="rsu:NHU_02524"/>
<keyword evidence="1" id="KW-0472">Membrane</keyword>
<dbReference type="EMBL" id="AP014800">
    <property type="protein sequence ID" value="BAQ69675.1"/>
    <property type="molecule type" value="Genomic_DNA"/>
</dbReference>
<evidence type="ECO:0000313" key="3">
    <source>
        <dbReference type="Proteomes" id="UP000064912"/>
    </source>
</evidence>
<dbReference type="Proteomes" id="UP000064912">
    <property type="component" value="Chromosome"/>
</dbReference>
<feature type="transmembrane region" description="Helical" evidence="1">
    <location>
        <begin position="54"/>
        <end position="84"/>
    </location>
</feature>
<name>A0A0D6B4F3_RHOSU</name>
<gene>
    <name evidence="2" type="ORF">NHU_02524</name>
</gene>
<evidence type="ECO:0000313" key="2">
    <source>
        <dbReference type="EMBL" id="BAQ69675.1"/>
    </source>
</evidence>
<accession>A0A0D6B4F3</accession>
<dbReference type="PATRIC" id="fig|35806.4.peg.2604"/>
<keyword evidence="1" id="KW-1133">Transmembrane helix</keyword>
<protein>
    <submittedName>
        <fullName evidence="2">Uncharacterized protein</fullName>
    </submittedName>
</protein>
<keyword evidence="1" id="KW-0812">Transmembrane</keyword>
<proteinExistence type="predicted"/>
<organism evidence="2 3">
    <name type="scientific">Rhodovulum sulfidophilum</name>
    <name type="common">Rhodobacter sulfidophilus</name>
    <dbReference type="NCBI Taxonomy" id="35806"/>
    <lineage>
        <taxon>Bacteria</taxon>
        <taxon>Pseudomonadati</taxon>
        <taxon>Pseudomonadota</taxon>
        <taxon>Alphaproteobacteria</taxon>
        <taxon>Rhodobacterales</taxon>
        <taxon>Paracoccaceae</taxon>
        <taxon>Rhodovulum</taxon>
    </lineage>
</organism>